<evidence type="ECO:0000313" key="1">
    <source>
        <dbReference type="EMBL" id="EMR63519.1"/>
    </source>
</evidence>
<dbReference type="OrthoDB" id="5199481at2759"/>
<proteinExistence type="predicted"/>
<dbReference type="EMBL" id="KB707212">
    <property type="protein sequence ID" value="EMR63519.1"/>
    <property type="molecule type" value="Genomic_DNA"/>
</dbReference>
<dbReference type="eggNOG" id="ENOG502RJWF">
    <property type="taxonomic scope" value="Eukaryota"/>
</dbReference>
<dbReference type="Proteomes" id="UP000012174">
    <property type="component" value="Unassembled WGS sequence"/>
</dbReference>
<reference evidence="2" key="1">
    <citation type="journal article" date="2013" name="Genome Announc.">
        <title>Draft genome sequence of the grapevine dieback fungus Eutypa lata UCR-EL1.</title>
        <authorList>
            <person name="Blanco-Ulate B."/>
            <person name="Rolshausen P.E."/>
            <person name="Cantu D."/>
        </authorList>
    </citation>
    <scope>NUCLEOTIDE SEQUENCE [LARGE SCALE GENOMIC DNA]</scope>
    <source>
        <strain evidence="2">UCR-EL1</strain>
    </source>
</reference>
<sequence>MTYIAYLSPGHDTLDGQYLMTNGTTLGFLLSAEPPLQVYTTESSKDGLMEIHTYPIGIVNHALGLHGPKGLMNLVDMVNPQGEKDDDVVQVWDTFRMADDGELLNDGGGQWYTFPVRRGGYIVKWYDGSLGITDDYLPVKISMTEVGKGQYNDIEN</sequence>
<dbReference type="OMA" id="YIAYLSP"/>
<dbReference type="AlphaFoldDB" id="M7SBF8"/>
<keyword evidence="2" id="KW-1185">Reference proteome</keyword>
<organism evidence="1 2">
    <name type="scientific">Eutypa lata (strain UCR-EL1)</name>
    <name type="common">Grapevine dieback disease fungus</name>
    <name type="synonym">Eutypa armeniacae</name>
    <dbReference type="NCBI Taxonomy" id="1287681"/>
    <lineage>
        <taxon>Eukaryota</taxon>
        <taxon>Fungi</taxon>
        <taxon>Dikarya</taxon>
        <taxon>Ascomycota</taxon>
        <taxon>Pezizomycotina</taxon>
        <taxon>Sordariomycetes</taxon>
        <taxon>Xylariomycetidae</taxon>
        <taxon>Xylariales</taxon>
        <taxon>Diatrypaceae</taxon>
        <taxon>Eutypa</taxon>
    </lineage>
</organism>
<accession>M7SBF8</accession>
<name>M7SBF8_EUTLA</name>
<dbReference type="HOGENOM" id="CLU_1686567_0_0_1"/>
<dbReference type="KEGG" id="ela:UCREL1_9548"/>
<evidence type="ECO:0000313" key="2">
    <source>
        <dbReference type="Proteomes" id="UP000012174"/>
    </source>
</evidence>
<gene>
    <name evidence="1" type="ORF">UCREL1_9548</name>
</gene>
<protein>
    <submittedName>
        <fullName evidence="1">Uncharacterized protein</fullName>
    </submittedName>
</protein>